<dbReference type="PATRIC" id="fig|188932.3.peg.1926"/>
<reference evidence="2 3" key="1">
    <citation type="submission" date="2016-03" db="EMBL/GenBank/DDBJ databases">
        <title>Complete genome sequence of Pedobacter cryoconitis PAMC 27485.</title>
        <authorList>
            <person name="Lee J."/>
            <person name="Kim O.-S."/>
        </authorList>
    </citation>
    <scope>NUCLEOTIDE SEQUENCE [LARGE SCALE GENOMIC DNA]</scope>
    <source>
        <strain evidence="2 3">PAMC 27485</strain>
    </source>
</reference>
<feature type="domain" description="Methyltransferase FkbM" evidence="1">
    <location>
        <begin position="87"/>
        <end position="242"/>
    </location>
</feature>
<proteinExistence type="predicted"/>
<dbReference type="GO" id="GO:0008168">
    <property type="term" value="F:methyltransferase activity"/>
    <property type="evidence" value="ECO:0007669"/>
    <property type="project" value="UniProtKB-KW"/>
</dbReference>
<dbReference type="Gene3D" id="3.40.50.150">
    <property type="entry name" value="Vaccinia Virus protein VP39"/>
    <property type="match status" value="1"/>
</dbReference>
<dbReference type="InterPro" id="IPR006342">
    <property type="entry name" value="FkbM_mtfrase"/>
</dbReference>
<dbReference type="InterPro" id="IPR052514">
    <property type="entry name" value="SAM-dependent_MTase"/>
</dbReference>
<sequence>MNRTLKFIFNHPLTRNNRFSAIINLFKWQIFSRVINFPIVYQFTEKSKLLVWRGLTGATGNFYCGLHEFEDMAFLLHILREDDLFLDIGANVGSYTMLASSEIGAKTIAFEPILKTFKIFSQNIAINSIQDKVEALNIGLGSCKSVLKFTTSFDTGNHVSSPGDTEITEVNVDTLDNILSGRSPLLMKIDVEGFETEVLNGSRNTLEDKSLKAIIIELNGSGDRYGFDEKNIHLLLLNHGFNPYKYDPMVRDLTVTAPGGHHNTLYIRDLDFVTDRLKTARKIKVKNKEV</sequence>
<organism evidence="2 3">
    <name type="scientific">Pedobacter cryoconitis</name>
    <dbReference type="NCBI Taxonomy" id="188932"/>
    <lineage>
        <taxon>Bacteria</taxon>
        <taxon>Pseudomonadati</taxon>
        <taxon>Bacteroidota</taxon>
        <taxon>Sphingobacteriia</taxon>
        <taxon>Sphingobacteriales</taxon>
        <taxon>Sphingobacteriaceae</taxon>
        <taxon>Pedobacter</taxon>
    </lineage>
</organism>
<accession>A0A127VBM8</accession>
<keyword evidence="3" id="KW-1185">Reference proteome</keyword>
<keyword evidence="2" id="KW-0808">Transferase</keyword>
<name>A0A127VBM8_9SPHI</name>
<dbReference type="OrthoDB" id="9812600at2"/>
<dbReference type="PANTHER" id="PTHR34203:SF15">
    <property type="entry name" value="SLL1173 PROTEIN"/>
    <property type="match status" value="1"/>
</dbReference>
<dbReference type="Proteomes" id="UP000071561">
    <property type="component" value="Chromosome"/>
</dbReference>
<gene>
    <name evidence="2" type="ORF">AY601_1844</name>
</gene>
<dbReference type="Pfam" id="PF05050">
    <property type="entry name" value="Methyltransf_21"/>
    <property type="match status" value="1"/>
</dbReference>
<dbReference type="AlphaFoldDB" id="A0A127VBM8"/>
<protein>
    <submittedName>
        <fullName evidence="2">FkbM family methyltransferase</fullName>
    </submittedName>
</protein>
<dbReference type="NCBIfam" id="TIGR01444">
    <property type="entry name" value="fkbM_fam"/>
    <property type="match status" value="1"/>
</dbReference>
<evidence type="ECO:0000313" key="2">
    <source>
        <dbReference type="EMBL" id="AMP98753.1"/>
    </source>
</evidence>
<dbReference type="KEGG" id="pcm:AY601_1844"/>
<keyword evidence="2" id="KW-0489">Methyltransferase</keyword>
<dbReference type="EMBL" id="CP014504">
    <property type="protein sequence ID" value="AMP98753.1"/>
    <property type="molecule type" value="Genomic_DNA"/>
</dbReference>
<dbReference type="SUPFAM" id="SSF53335">
    <property type="entry name" value="S-adenosyl-L-methionine-dependent methyltransferases"/>
    <property type="match status" value="1"/>
</dbReference>
<dbReference type="GO" id="GO:0032259">
    <property type="term" value="P:methylation"/>
    <property type="evidence" value="ECO:0007669"/>
    <property type="project" value="UniProtKB-KW"/>
</dbReference>
<dbReference type="RefSeq" id="WP_068399585.1">
    <property type="nucleotide sequence ID" value="NZ_CP014504.1"/>
</dbReference>
<evidence type="ECO:0000259" key="1">
    <source>
        <dbReference type="Pfam" id="PF05050"/>
    </source>
</evidence>
<dbReference type="InterPro" id="IPR029063">
    <property type="entry name" value="SAM-dependent_MTases_sf"/>
</dbReference>
<dbReference type="PANTHER" id="PTHR34203">
    <property type="entry name" value="METHYLTRANSFERASE, FKBM FAMILY PROTEIN"/>
    <property type="match status" value="1"/>
</dbReference>
<evidence type="ECO:0000313" key="3">
    <source>
        <dbReference type="Proteomes" id="UP000071561"/>
    </source>
</evidence>